<sequence length="124" mass="14055">MNNIVKKFEKAIVACFNDAKVTVVFPFNDKIRRSKNLDFELSHQTSSELIAVADERGVKLSVDDIVHLVNCRISRVSSIHQNVEIEDVEIKLRDGSTKLTRTLRTPSMTLSNYDRSHIRILSGA</sequence>
<accession>A0ACD3YCU3</accession>
<dbReference type="Proteomes" id="UP000829420">
    <property type="component" value="Plasmid pW1-b"/>
</dbReference>
<evidence type="ECO:0000313" key="2">
    <source>
        <dbReference type="Proteomes" id="UP000829420"/>
    </source>
</evidence>
<name>A0ACD3YCU3_9GAMM</name>
<geneLocation type="plasmid" evidence="1 2">
    <name>pW1-b</name>
</geneLocation>
<proteinExistence type="predicted"/>
<protein>
    <submittedName>
        <fullName evidence="1">Uncharacterized protein</fullName>
    </submittedName>
</protein>
<reference evidence="1" key="1">
    <citation type="submission" date="2022-03" db="EMBL/GenBank/DDBJ databases">
        <title>ESBL-producing Moellerella wisconsensis and Escherichia marmotae isolated from wild game meat.</title>
        <authorList>
            <person name="Biggel M."/>
        </authorList>
    </citation>
    <scope>NUCLEOTIDE SEQUENCE</scope>
    <source>
        <strain evidence="1">W1</strain>
    </source>
</reference>
<gene>
    <name evidence="1" type="ORF">MNY70_18090</name>
</gene>
<dbReference type="EMBL" id="CP093257">
    <property type="protein sequence ID" value="UNH40982.1"/>
    <property type="molecule type" value="Genomic_DNA"/>
</dbReference>
<organism evidence="1 2">
    <name type="scientific">Moellerella wisconsensis</name>
    <dbReference type="NCBI Taxonomy" id="158849"/>
    <lineage>
        <taxon>Bacteria</taxon>
        <taxon>Pseudomonadati</taxon>
        <taxon>Pseudomonadota</taxon>
        <taxon>Gammaproteobacteria</taxon>
        <taxon>Enterobacterales</taxon>
        <taxon>Morganellaceae</taxon>
        <taxon>Moellerella</taxon>
    </lineage>
</organism>
<keyword evidence="1" id="KW-0614">Plasmid</keyword>
<evidence type="ECO:0000313" key="1">
    <source>
        <dbReference type="EMBL" id="UNH40982.1"/>
    </source>
</evidence>
<keyword evidence="2" id="KW-1185">Reference proteome</keyword>